<dbReference type="Pfam" id="PF04909">
    <property type="entry name" value="Amidohydro_2"/>
    <property type="match status" value="1"/>
</dbReference>
<keyword evidence="5" id="KW-1185">Reference proteome</keyword>
<evidence type="ECO:0000256" key="1">
    <source>
        <dbReference type="ARBA" id="ARBA00023239"/>
    </source>
</evidence>
<reference evidence="4 5" key="1">
    <citation type="submission" date="2024-09" db="EMBL/GenBank/DDBJ databases">
        <authorList>
            <person name="Sun Q."/>
            <person name="Mori K."/>
        </authorList>
    </citation>
    <scope>NUCLEOTIDE SEQUENCE [LARGE SCALE GENOMIC DNA]</scope>
    <source>
        <strain evidence="4 5">CCM 7609</strain>
    </source>
</reference>
<dbReference type="InterPro" id="IPR006680">
    <property type="entry name" value="Amidohydro-rel"/>
</dbReference>
<evidence type="ECO:0000259" key="3">
    <source>
        <dbReference type="Pfam" id="PF04909"/>
    </source>
</evidence>
<dbReference type="InterPro" id="IPR032466">
    <property type="entry name" value="Metal_Hydrolase"/>
</dbReference>
<sequence>MRAGSADPIHSPHPAVPSLRSHPVTQTPAPRTDEEIRPYLQSLGLPGLVDLHVHFMPDTVQEKVWAFFDRQGEDGGLPWPIAYRAGIEERVRRLDALGVTAYTTLNYAHRPGMASWLNEFSTAFAASHPHAIHSATFYPEPDGTSAGQQVADALGAGVKAFKVHVQVGGFSPLDPALEEAWALLEQAGTPVVIHCGDGPHRGEFTGIGPVRALADRHPGLVLVIAHAGLPDYRSFAELAAEHPNVYLDTTMVGTTAMELRAPIPADYPESMAALDGKVVFGSDFPSIPYPYSHQIEALVGWGLGDEWMRNVLWNTPRRLLSY</sequence>
<keyword evidence="1" id="KW-0456">Lyase</keyword>
<accession>A0ABV5G1E3</accession>
<comment type="caution">
    <text evidence="4">The sequence shown here is derived from an EMBL/GenBank/DDBJ whole genome shotgun (WGS) entry which is preliminary data.</text>
</comment>
<dbReference type="Gene3D" id="3.20.20.140">
    <property type="entry name" value="Metal-dependent hydrolases"/>
    <property type="match status" value="1"/>
</dbReference>
<dbReference type="Proteomes" id="UP001589575">
    <property type="component" value="Unassembled WGS sequence"/>
</dbReference>
<name>A0ABV5G1E3_9MICC</name>
<feature type="region of interest" description="Disordered" evidence="2">
    <location>
        <begin position="1"/>
        <end position="31"/>
    </location>
</feature>
<dbReference type="EMBL" id="JBHMFI010000001">
    <property type="protein sequence ID" value="MFB9072758.1"/>
    <property type="molecule type" value="Genomic_DNA"/>
</dbReference>
<evidence type="ECO:0000313" key="4">
    <source>
        <dbReference type="EMBL" id="MFB9072758.1"/>
    </source>
</evidence>
<feature type="domain" description="Amidohydrolase-related" evidence="3">
    <location>
        <begin position="49"/>
        <end position="320"/>
    </location>
</feature>
<dbReference type="CDD" id="cd01292">
    <property type="entry name" value="metallo-dependent_hydrolases"/>
    <property type="match status" value="1"/>
</dbReference>
<dbReference type="PANTHER" id="PTHR21240:SF28">
    <property type="entry name" value="ISO-OROTATE DECARBOXYLASE (EUROFUNG)"/>
    <property type="match status" value="1"/>
</dbReference>
<organism evidence="4 5">
    <name type="scientific">Citricoccus parietis</name>
    <dbReference type="NCBI Taxonomy" id="592307"/>
    <lineage>
        <taxon>Bacteria</taxon>
        <taxon>Bacillati</taxon>
        <taxon>Actinomycetota</taxon>
        <taxon>Actinomycetes</taxon>
        <taxon>Micrococcales</taxon>
        <taxon>Micrococcaceae</taxon>
        <taxon>Citricoccus</taxon>
    </lineage>
</organism>
<gene>
    <name evidence="4" type="ORF">ACFFX0_16755</name>
</gene>
<dbReference type="SUPFAM" id="SSF51556">
    <property type="entry name" value="Metallo-dependent hydrolases"/>
    <property type="match status" value="1"/>
</dbReference>
<dbReference type="InterPro" id="IPR032465">
    <property type="entry name" value="ACMSD"/>
</dbReference>
<dbReference type="PANTHER" id="PTHR21240">
    <property type="entry name" value="2-AMINO-3-CARBOXYLMUCONATE-6-SEMIALDEHYDE DECARBOXYLASE"/>
    <property type="match status" value="1"/>
</dbReference>
<protein>
    <submittedName>
        <fullName evidence="4">Amidohydrolase family protein</fullName>
    </submittedName>
</protein>
<proteinExistence type="predicted"/>
<evidence type="ECO:0000256" key="2">
    <source>
        <dbReference type="SAM" id="MobiDB-lite"/>
    </source>
</evidence>
<evidence type="ECO:0000313" key="5">
    <source>
        <dbReference type="Proteomes" id="UP001589575"/>
    </source>
</evidence>